<reference evidence="2" key="2">
    <citation type="submission" date="2018-03" db="EMBL/GenBank/DDBJ databases">
        <title>The Triticum urartu genome reveals the dynamic nature of wheat genome evolution.</title>
        <authorList>
            <person name="Ling H."/>
            <person name="Ma B."/>
            <person name="Shi X."/>
            <person name="Liu H."/>
            <person name="Dong L."/>
            <person name="Sun H."/>
            <person name="Cao Y."/>
            <person name="Gao Q."/>
            <person name="Zheng S."/>
            <person name="Li Y."/>
            <person name="Yu Y."/>
            <person name="Du H."/>
            <person name="Qi M."/>
            <person name="Li Y."/>
            <person name="Yu H."/>
            <person name="Cui Y."/>
            <person name="Wang N."/>
            <person name="Chen C."/>
            <person name="Wu H."/>
            <person name="Zhao Y."/>
            <person name="Zhang J."/>
            <person name="Li Y."/>
            <person name="Zhou W."/>
            <person name="Zhang B."/>
            <person name="Hu W."/>
            <person name="Eijk M."/>
            <person name="Tang J."/>
            <person name="Witsenboer H."/>
            <person name="Zhao S."/>
            <person name="Li Z."/>
            <person name="Zhang A."/>
            <person name="Wang D."/>
            <person name="Liang C."/>
        </authorList>
    </citation>
    <scope>NUCLEOTIDE SEQUENCE [LARGE SCALE GENOMIC DNA]</scope>
    <source>
        <strain evidence="2">cv. G1812</strain>
    </source>
</reference>
<evidence type="ECO:0000256" key="1">
    <source>
        <dbReference type="SAM" id="MobiDB-lite"/>
    </source>
</evidence>
<evidence type="ECO:0000313" key="2">
    <source>
        <dbReference type="EnsemblPlants" id="TuG1812G0200002133.01.T01.cds275623"/>
    </source>
</evidence>
<keyword evidence="3" id="KW-1185">Reference proteome</keyword>
<protein>
    <submittedName>
        <fullName evidence="2">Uncharacterized protein</fullName>
    </submittedName>
</protein>
<feature type="region of interest" description="Disordered" evidence="1">
    <location>
        <begin position="86"/>
        <end position="105"/>
    </location>
</feature>
<organism evidence="2 3">
    <name type="scientific">Triticum urartu</name>
    <name type="common">Red wild einkorn</name>
    <name type="synonym">Crithodium urartu</name>
    <dbReference type="NCBI Taxonomy" id="4572"/>
    <lineage>
        <taxon>Eukaryota</taxon>
        <taxon>Viridiplantae</taxon>
        <taxon>Streptophyta</taxon>
        <taxon>Embryophyta</taxon>
        <taxon>Tracheophyta</taxon>
        <taxon>Spermatophyta</taxon>
        <taxon>Magnoliopsida</taxon>
        <taxon>Liliopsida</taxon>
        <taxon>Poales</taxon>
        <taxon>Poaceae</taxon>
        <taxon>BOP clade</taxon>
        <taxon>Pooideae</taxon>
        <taxon>Triticodae</taxon>
        <taxon>Triticeae</taxon>
        <taxon>Triticinae</taxon>
        <taxon>Triticum</taxon>
    </lineage>
</organism>
<name>A0A8R7TFY0_TRIUA</name>
<feature type="compositionally biased region" description="Basic and acidic residues" evidence="1">
    <location>
        <begin position="123"/>
        <end position="132"/>
    </location>
</feature>
<dbReference type="AlphaFoldDB" id="A0A8R7TFY0"/>
<accession>A0A8R7TFY0</accession>
<feature type="region of interest" description="Disordered" evidence="1">
    <location>
        <begin position="120"/>
        <end position="145"/>
    </location>
</feature>
<proteinExistence type="predicted"/>
<dbReference type="EnsemblPlants" id="TuG1812G0200002133.01.T01">
    <property type="protein sequence ID" value="TuG1812G0200002133.01.T01.cds275623"/>
    <property type="gene ID" value="TuG1812G0200002133.01"/>
</dbReference>
<dbReference type="Gramene" id="TuG1812G0200002133.01.T01">
    <property type="protein sequence ID" value="TuG1812G0200002133.01.T01.cds275623"/>
    <property type="gene ID" value="TuG1812G0200002133.01"/>
</dbReference>
<reference evidence="3" key="1">
    <citation type="journal article" date="2013" name="Nature">
        <title>Draft genome of the wheat A-genome progenitor Triticum urartu.</title>
        <authorList>
            <person name="Ling H.Q."/>
            <person name="Zhao S."/>
            <person name="Liu D."/>
            <person name="Wang J."/>
            <person name="Sun H."/>
            <person name="Zhang C."/>
            <person name="Fan H."/>
            <person name="Li D."/>
            <person name="Dong L."/>
            <person name="Tao Y."/>
            <person name="Gao C."/>
            <person name="Wu H."/>
            <person name="Li Y."/>
            <person name="Cui Y."/>
            <person name="Guo X."/>
            <person name="Zheng S."/>
            <person name="Wang B."/>
            <person name="Yu K."/>
            <person name="Liang Q."/>
            <person name="Yang W."/>
            <person name="Lou X."/>
            <person name="Chen J."/>
            <person name="Feng M."/>
            <person name="Jian J."/>
            <person name="Zhang X."/>
            <person name="Luo G."/>
            <person name="Jiang Y."/>
            <person name="Liu J."/>
            <person name="Wang Z."/>
            <person name="Sha Y."/>
            <person name="Zhang B."/>
            <person name="Wu H."/>
            <person name="Tang D."/>
            <person name="Shen Q."/>
            <person name="Xue P."/>
            <person name="Zou S."/>
            <person name="Wang X."/>
            <person name="Liu X."/>
            <person name="Wang F."/>
            <person name="Yang Y."/>
            <person name="An X."/>
            <person name="Dong Z."/>
            <person name="Zhang K."/>
            <person name="Zhang X."/>
            <person name="Luo M.C."/>
            <person name="Dvorak J."/>
            <person name="Tong Y."/>
            <person name="Wang J."/>
            <person name="Yang H."/>
            <person name="Li Z."/>
            <person name="Wang D."/>
            <person name="Zhang A."/>
            <person name="Wang J."/>
        </authorList>
    </citation>
    <scope>NUCLEOTIDE SEQUENCE</scope>
    <source>
        <strain evidence="3">cv. G1812</strain>
    </source>
</reference>
<evidence type="ECO:0000313" key="3">
    <source>
        <dbReference type="Proteomes" id="UP000015106"/>
    </source>
</evidence>
<reference evidence="2" key="3">
    <citation type="submission" date="2022-06" db="UniProtKB">
        <authorList>
            <consortium name="EnsemblPlants"/>
        </authorList>
    </citation>
    <scope>IDENTIFICATION</scope>
</reference>
<dbReference type="Proteomes" id="UP000015106">
    <property type="component" value="Chromosome 2"/>
</dbReference>
<sequence>MNVPDDIGFGLPRSCMGLEAEGEVDARALALGALERGAGAAAERAHGVGLAGAAHAHHALGQGPVEVPAQHLGLQRAAGGTAVALRESPMGRGAGPRDGHGRRFGLGLLSPAAAAAAPAHGIGGDRRFRPTFDRPSAPGFVGGLP</sequence>